<dbReference type="AlphaFoldDB" id="A0AAV2LUQ5"/>
<evidence type="ECO:0000313" key="2">
    <source>
        <dbReference type="Proteomes" id="UP001497482"/>
    </source>
</evidence>
<gene>
    <name evidence="1" type="ORF">KC01_LOCUS32251</name>
</gene>
<sequence length="62" mass="6981">MDGAVADSLQPRWSTVSGERCWTGGPPDVTLRRAKTRTKTDYWFWFLVIAVDGSKMDEIGAF</sequence>
<dbReference type="Proteomes" id="UP001497482">
    <property type="component" value="Chromosome 4"/>
</dbReference>
<organism evidence="1 2">
    <name type="scientific">Knipowitschia caucasica</name>
    <name type="common">Caucasian dwarf goby</name>
    <name type="synonym">Pomatoschistus caucasicus</name>
    <dbReference type="NCBI Taxonomy" id="637954"/>
    <lineage>
        <taxon>Eukaryota</taxon>
        <taxon>Metazoa</taxon>
        <taxon>Chordata</taxon>
        <taxon>Craniata</taxon>
        <taxon>Vertebrata</taxon>
        <taxon>Euteleostomi</taxon>
        <taxon>Actinopterygii</taxon>
        <taxon>Neopterygii</taxon>
        <taxon>Teleostei</taxon>
        <taxon>Neoteleostei</taxon>
        <taxon>Acanthomorphata</taxon>
        <taxon>Gobiaria</taxon>
        <taxon>Gobiiformes</taxon>
        <taxon>Gobioidei</taxon>
        <taxon>Gobiidae</taxon>
        <taxon>Gobiinae</taxon>
        <taxon>Knipowitschia</taxon>
    </lineage>
</organism>
<protein>
    <submittedName>
        <fullName evidence="1">Uncharacterized protein</fullName>
    </submittedName>
</protein>
<name>A0AAV2LUQ5_KNICA</name>
<reference evidence="1 2" key="1">
    <citation type="submission" date="2024-04" db="EMBL/GenBank/DDBJ databases">
        <authorList>
            <person name="Waldvogel A.-M."/>
            <person name="Schoenle A."/>
        </authorList>
    </citation>
    <scope>NUCLEOTIDE SEQUENCE [LARGE SCALE GENOMIC DNA]</scope>
</reference>
<evidence type="ECO:0000313" key="1">
    <source>
        <dbReference type="EMBL" id="CAL1604796.1"/>
    </source>
</evidence>
<dbReference type="EMBL" id="OZ035826">
    <property type="protein sequence ID" value="CAL1604796.1"/>
    <property type="molecule type" value="Genomic_DNA"/>
</dbReference>
<keyword evidence="2" id="KW-1185">Reference proteome</keyword>
<proteinExistence type="predicted"/>
<accession>A0AAV2LUQ5</accession>